<sequence>MSITKHVYALKEVLNAKQIMILRYREEAIINYKAFVIFKRRLERSGVILYQYRYYITLAHFKMRYPKEEIEKDLFFNYPRIEMSL</sequence>
<accession>A0A427B005</accession>
<dbReference type="Proteomes" id="UP000287651">
    <property type="component" value="Unassembled WGS sequence"/>
</dbReference>
<dbReference type="EMBL" id="AMZH03000862">
    <property type="protein sequence ID" value="RRT81636.1"/>
    <property type="molecule type" value="Genomic_DNA"/>
</dbReference>
<gene>
    <name evidence="1" type="ORF">B296_00006275</name>
</gene>
<dbReference type="AlphaFoldDB" id="A0A427B005"/>
<reference evidence="1 2" key="1">
    <citation type="journal article" date="2014" name="Agronomy (Basel)">
        <title>A Draft Genome Sequence for Ensete ventricosum, the Drought-Tolerant Tree Against Hunger.</title>
        <authorList>
            <person name="Harrison J."/>
            <person name="Moore K.A."/>
            <person name="Paszkiewicz K."/>
            <person name="Jones T."/>
            <person name="Grant M."/>
            <person name="Ambacheew D."/>
            <person name="Muzemil S."/>
            <person name="Studholme D.J."/>
        </authorList>
    </citation>
    <scope>NUCLEOTIDE SEQUENCE [LARGE SCALE GENOMIC DNA]</scope>
</reference>
<evidence type="ECO:0000313" key="2">
    <source>
        <dbReference type="Proteomes" id="UP000287651"/>
    </source>
</evidence>
<evidence type="ECO:0000313" key="1">
    <source>
        <dbReference type="EMBL" id="RRT81636.1"/>
    </source>
</evidence>
<protein>
    <submittedName>
        <fullName evidence="1">Uncharacterized protein</fullName>
    </submittedName>
</protein>
<proteinExistence type="predicted"/>
<name>A0A427B005_ENSVE</name>
<comment type="caution">
    <text evidence="1">The sequence shown here is derived from an EMBL/GenBank/DDBJ whole genome shotgun (WGS) entry which is preliminary data.</text>
</comment>
<organism evidence="1 2">
    <name type="scientific">Ensete ventricosum</name>
    <name type="common">Abyssinian banana</name>
    <name type="synonym">Musa ensete</name>
    <dbReference type="NCBI Taxonomy" id="4639"/>
    <lineage>
        <taxon>Eukaryota</taxon>
        <taxon>Viridiplantae</taxon>
        <taxon>Streptophyta</taxon>
        <taxon>Embryophyta</taxon>
        <taxon>Tracheophyta</taxon>
        <taxon>Spermatophyta</taxon>
        <taxon>Magnoliopsida</taxon>
        <taxon>Liliopsida</taxon>
        <taxon>Zingiberales</taxon>
        <taxon>Musaceae</taxon>
        <taxon>Ensete</taxon>
    </lineage>
</organism>